<sequence length="443" mass="48580">MSKKLFIRGTLLLTFSGLLSRLAGFFYRIFLSHTIGAQGLGIFQLTVPLQLLFMSLCASGIQTGISRLTASAKAQNHSHQKGDYFVCGAVFSVVLSVILACQLCFFGDFWSKEILKEPQTLGLLRLLAFSLPPATLHVCINSYYFGIKKAGIPSAIQLLEQFSRIGGCYLIYRILISQKRPATPLIAAGGNLIGEAVAAFLSLFLISMHFHLDKYTFFCQSPKAGPLLKKFFNTLKKLFPISVPLTLNKVLLTVLAGIEVLLIPNRLRLSGLSRSDSLEIYGIFTGMALPLILFPSTLTNSVSVMLLPSIAELQALGCQKRIHYVIRRTLGCCTVLGTGCMFLFFIMGQFLGTFLFHNTTAGICIQALSFVCPFLYLNTTLTSILNGLGKSGLCLLYSSISICIRVAFVLLVIPLLGIRGYFCGLLLSEMLLTILLLVSTFRL</sequence>
<evidence type="ECO:0000256" key="2">
    <source>
        <dbReference type="ARBA" id="ARBA00022475"/>
    </source>
</evidence>
<accession>A0ABR7IGL3</accession>
<feature type="transmembrane region" description="Helical" evidence="6">
    <location>
        <begin position="238"/>
        <end position="263"/>
    </location>
</feature>
<evidence type="ECO:0000256" key="5">
    <source>
        <dbReference type="ARBA" id="ARBA00023136"/>
    </source>
</evidence>
<protein>
    <submittedName>
        <fullName evidence="7">Oligosaccharide flippase family protein</fullName>
    </submittedName>
</protein>
<feature type="transmembrane region" description="Helical" evidence="6">
    <location>
        <begin position="329"/>
        <end position="348"/>
    </location>
</feature>
<keyword evidence="4 6" id="KW-1133">Transmembrane helix</keyword>
<feature type="transmembrane region" description="Helical" evidence="6">
    <location>
        <begin position="122"/>
        <end position="146"/>
    </location>
</feature>
<dbReference type="Pfam" id="PF01943">
    <property type="entry name" value="Polysacc_synt"/>
    <property type="match status" value="1"/>
</dbReference>
<evidence type="ECO:0000313" key="8">
    <source>
        <dbReference type="Proteomes" id="UP000649826"/>
    </source>
</evidence>
<comment type="subcellular location">
    <subcellularLocation>
        <location evidence="1">Cell membrane</location>
        <topology evidence="1">Multi-pass membrane protein</topology>
    </subcellularLocation>
</comment>
<dbReference type="RefSeq" id="WP_186994553.1">
    <property type="nucleotide sequence ID" value="NZ_JACOQG010000006.1"/>
</dbReference>
<comment type="caution">
    <text evidence="7">The sequence shown here is derived from an EMBL/GenBank/DDBJ whole genome shotgun (WGS) entry which is preliminary data.</text>
</comment>
<feature type="transmembrane region" description="Helical" evidence="6">
    <location>
        <begin position="42"/>
        <end position="63"/>
    </location>
</feature>
<evidence type="ECO:0000256" key="6">
    <source>
        <dbReference type="SAM" id="Phobius"/>
    </source>
</evidence>
<keyword evidence="5 6" id="KW-0472">Membrane</keyword>
<feature type="transmembrane region" description="Helical" evidence="6">
    <location>
        <begin position="182"/>
        <end position="206"/>
    </location>
</feature>
<dbReference type="InterPro" id="IPR002797">
    <property type="entry name" value="Polysacc_synth"/>
</dbReference>
<organism evidence="7 8">
    <name type="scientific">Blautia difficilis</name>
    <dbReference type="NCBI Taxonomy" id="2763027"/>
    <lineage>
        <taxon>Bacteria</taxon>
        <taxon>Bacillati</taxon>
        <taxon>Bacillota</taxon>
        <taxon>Clostridia</taxon>
        <taxon>Lachnospirales</taxon>
        <taxon>Lachnospiraceae</taxon>
        <taxon>Blautia</taxon>
    </lineage>
</organism>
<dbReference type="Proteomes" id="UP000649826">
    <property type="component" value="Unassembled WGS sequence"/>
</dbReference>
<feature type="transmembrane region" description="Helical" evidence="6">
    <location>
        <begin position="419"/>
        <end position="438"/>
    </location>
</feature>
<dbReference type="PIRSF" id="PIRSF038958">
    <property type="entry name" value="PG_synth_SpoVB"/>
    <property type="match status" value="1"/>
</dbReference>
<gene>
    <name evidence="7" type="ORF">H8Z82_05780</name>
</gene>
<name>A0ABR7IGL3_9FIRM</name>
<evidence type="ECO:0000256" key="3">
    <source>
        <dbReference type="ARBA" id="ARBA00022692"/>
    </source>
</evidence>
<proteinExistence type="predicted"/>
<dbReference type="PANTHER" id="PTHR30250">
    <property type="entry name" value="PST FAMILY PREDICTED COLANIC ACID TRANSPORTER"/>
    <property type="match status" value="1"/>
</dbReference>
<evidence type="ECO:0000256" key="4">
    <source>
        <dbReference type="ARBA" id="ARBA00022989"/>
    </source>
</evidence>
<feature type="transmembrane region" description="Helical" evidence="6">
    <location>
        <begin position="84"/>
        <end position="110"/>
    </location>
</feature>
<keyword evidence="3 6" id="KW-0812">Transmembrane</keyword>
<dbReference type="InterPro" id="IPR024923">
    <property type="entry name" value="PG_synth_SpoVB"/>
</dbReference>
<reference evidence="7 8" key="1">
    <citation type="submission" date="2020-08" db="EMBL/GenBank/DDBJ databases">
        <title>Genome public.</title>
        <authorList>
            <person name="Liu C."/>
            <person name="Sun Q."/>
        </authorList>
    </citation>
    <scope>NUCLEOTIDE SEQUENCE [LARGE SCALE GENOMIC DNA]</scope>
    <source>
        <strain evidence="7 8">M29</strain>
    </source>
</reference>
<dbReference type="InterPro" id="IPR050833">
    <property type="entry name" value="Poly_Biosynth_Transport"/>
</dbReference>
<evidence type="ECO:0000313" key="7">
    <source>
        <dbReference type="EMBL" id="MBC5779171.1"/>
    </source>
</evidence>
<feature type="transmembrane region" description="Helical" evidence="6">
    <location>
        <begin position="360"/>
        <end position="381"/>
    </location>
</feature>
<feature type="transmembrane region" description="Helical" evidence="6">
    <location>
        <begin position="393"/>
        <end position="413"/>
    </location>
</feature>
<dbReference type="EMBL" id="JACOQG010000006">
    <property type="protein sequence ID" value="MBC5779171.1"/>
    <property type="molecule type" value="Genomic_DNA"/>
</dbReference>
<dbReference type="PANTHER" id="PTHR30250:SF21">
    <property type="entry name" value="LIPID II FLIPPASE MURJ"/>
    <property type="match status" value="1"/>
</dbReference>
<evidence type="ECO:0000256" key="1">
    <source>
        <dbReference type="ARBA" id="ARBA00004651"/>
    </source>
</evidence>
<feature type="transmembrane region" description="Helical" evidence="6">
    <location>
        <begin position="12"/>
        <end position="30"/>
    </location>
</feature>
<keyword evidence="2" id="KW-1003">Cell membrane</keyword>
<keyword evidence="8" id="KW-1185">Reference proteome</keyword>